<evidence type="ECO:0000256" key="3">
    <source>
        <dbReference type="ARBA" id="ARBA00022723"/>
    </source>
</evidence>
<evidence type="ECO:0000256" key="4">
    <source>
        <dbReference type="ARBA" id="ARBA00022741"/>
    </source>
</evidence>
<dbReference type="GO" id="GO:0046872">
    <property type="term" value="F:metal ion binding"/>
    <property type="evidence" value="ECO:0007669"/>
    <property type="project" value="UniProtKB-KW"/>
</dbReference>
<dbReference type="EC" id="3.1.-.-" evidence="10"/>
<keyword evidence="3" id="KW-0479">Metal-binding</keyword>
<proteinExistence type="inferred from homology"/>
<evidence type="ECO:0000256" key="8">
    <source>
        <dbReference type="ARBA" id="ARBA00023118"/>
    </source>
</evidence>
<dbReference type="Gene3D" id="3.40.50.300">
    <property type="entry name" value="P-loop containing nucleotide triphosphate hydrolases"/>
    <property type="match status" value="1"/>
</dbReference>
<evidence type="ECO:0000313" key="11">
    <source>
        <dbReference type="Proteomes" id="UP000267289"/>
    </source>
</evidence>
<dbReference type="Pfam" id="PF18019">
    <property type="entry name" value="Cas3_HD"/>
    <property type="match status" value="1"/>
</dbReference>
<dbReference type="Gene3D" id="1.10.3210.30">
    <property type="match status" value="1"/>
</dbReference>
<keyword evidence="5 10" id="KW-0378">Hydrolase</keyword>
<keyword evidence="11" id="KW-1185">Reference proteome</keyword>
<dbReference type="Proteomes" id="UP000267289">
    <property type="component" value="Unassembled WGS sequence"/>
</dbReference>
<evidence type="ECO:0000256" key="2">
    <source>
        <dbReference type="ARBA" id="ARBA00009046"/>
    </source>
</evidence>
<dbReference type="AlphaFoldDB" id="A0A498QHI0"/>
<comment type="similarity">
    <text evidence="1">In the N-terminal section; belongs to the CRISPR-associated nuclease Cas3-HD family.</text>
</comment>
<evidence type="ECO:0000256" key="1">
    <source>
        <dbReference type="ARBA" id="ARBA00006847"/>
    </source>
</evidence>
<gene>
    <name evidence="10" type="primary">cas3_2</name>
    <name evidence="10" type="ORF">LAUMK13_05735</name>
</gene>
<evidence type="ECO:0000256" key="6">
    <source>
        <dbReference type="ARBA" id="ARBA00022806"/>
    </source>
</evidence>
<dbReference type="InterPro" id="IPR027417">
    <property type="entry name" value="P-loop_NTPase"/>
</dbReference>
<accession>A0A498QHI0</accession>
<dbReference type="SUPFAM" id="SSF52540">
    <property type="entry name" value="P-loop containing nucleoside triphosphate hydrolases"/>
    <property type="match status" value="1"/>
</dbReference>
<dbReference type="GO" id="GO:0004386">
    <property type="term" value="F:helicase activity"/>
    <property type="evidence" value="ECO:0007669"/>
    <property type="project" value="UniProtKB-KW"/>
</dbReference>
<dbReference type="InterPro" id="IPR054712">
    <property type="entry name" value="Cas3-like_dom"/>
</dbReference>
<evidence type="ECO:0000256" key="5">
    <source>
        <dbReference type="ARBA" id="ARBA00022801"/>
    </source>
</evidence>
<feature type="domain" description="HD Cas3-type" evidence="9">
    <location>
        <begin position="535"/>
        <end position="736"/>
    </location>
</feature>
<dbReference type="InterPro" id="IPR038257">
    <property type="entry name" value="CRISPR-assoc_Cas3_HD_sf"/>
</dbReference>
<sequence>MTATPSDSDGDVFGLKGDLVEDPGLAPRLNASKQASLQLVGSKTQDSNDALLQHVPRLATGIPGQVLGIMVNRVATAIAIADALAQIEQPDRVILLTGRMRPLDRDDIWEGVQSKVGAGRTRSNGPRLYVVATQTIEAGADLDFDALITEVAPVDSLRQRFGRVDRLGRLSSAGTPARIVIVAGHKQTAEKFDDPVYGKALSATWRELKRRYSDALFDVGPLSTSLPTGPEFLSPALDSPLLLDSHLDMLVQTNPAPAADLDITRWLHGPQDAPADVNIVWRADIDDRLLEFVGAAGDNGDGRDLIVELLLACPPKASEAIALPIWSAKTWLSSADTGPDLADVDQQEPRTTLGAARDRLVVRWAGADTDLVTVQDIRPGDTLVVPAARGGLRRSNWDPGCTMAVPDLGDRAQATAGVVPVLRLHADVISPHVDRPEMLPTPLLPSDPDSDIDDNAATGIATWLEAVRSADPTPWLASICQSLSPIAGQQVVVAAGQAGGGPTKMYALRGKRPARDLSWRESGLEFDGTDLTNSFIGHAVPLEAHCNGVGELASRFAAACGVPDHLRQDLALAGRLHDLGKADPRFQTWLCDGDEIAVIRVGTLLAKSADSHRDKRQRDLARRRAGYPVGMGHSLLSVALALSSPEVLDAAHDRELVLHLIASHHGHCRALPPPQPDPVPVDVEVTWDGHRLRSSSDHGLSQLDSGVTERFWRLNKRYGPHGLAWLETLLRLADHRRSALEQLRQEGGGR</sequence>
<dbReference type="PROSITE" id="PS51643">
    <property type="entry name" value="HD_CAS3"/>
    <property type="match status" value="1"/>
</dbReference>
<keyword evidence="4" id="KW-0547">Nucleotide-binding</keyword>
<dbReference type="InterPro" id="IPR006483">
    <property type="entry name" value="CRISPR-assoc_Cas3_HD"/>
</dbReference>
<dbReference type="Pfam" id="PF22590">
    <property type="entry name" value="Cas3-like_C_2"/>
    <property type="match status" value="1"/>
</dbReference>
<dbReference type="EMBL" id="UPHQ01000323">
    <property type="protein sequence ID" value="VBA46840.1"/>
    <property type="molecule type" value="Genomic_DNA"/>
</dbReference>
<evidence type="ECO:0000256" key="7">
    <source>
        <dbReference type="ARBA" id="ARBA00022840"/>
    </source>
</evidence>
<keyword evidence="6 10" id="KW-0347">Helicase</keyword>
<dbReference type="NCBIfam" id="TIGR01596">
    <property type="entry name" value="cas3_HD"/>
    <property type="match status" value="1"/>
</dbReference>
<evidence type="ECO:0000259" key="9">
    <source>
        <dbReference type="PROSITE" id="PS51643"/>
    </source>
</evidence>
<keyword evidence="7" id="KW-0067">ATP-binding</keyword>
<comment type="similarity">
    <text evidence="2">In the central section; belongs to the CRISPR-associated helicase Cas3 family.</text>
</comment>
<dbReference type="GO" id="GO:0051607">
    <property type="term" value="P:defense response to virus"/>
    <property type="evidence" value="ECO:0007669"/>
    <property type="project" value="UniProtKB-KW"/>
</dbReference>
<dbReference type="GO" id="GO:0016787">
    <property type="term" value="F:hydrolase activity"/>
    <property type="evidence" value="ECO:0007669"/>
    <property type="project" value="UniProtKB-KW"/>
</dbReference>
<dbReference type="GO" id="GO:0005524">
    <property type="term" value="F:ATP binding"/>
    <property type="evidence" value="ECO:0007669"/>
    <property type="project" value="UniProtKB-KW"/>
</dbReference>
<name>A0A498QHI0_9MYCO</name>
<organism evidence="10 11">
    <name type="scientific">Mycobacterium innocens</name>
    <dbReference type="NCBI Taxonomy" id="2341083"/>
    <lineage>
        <taxon>Bacteria</taxon>
        <taxon>Bacillati</taxon>
        <taxon>Actinomycetota</taxon>
        <taxon>Actinomycetes</taxon>
        <taxon>Mycobacteriales</taxon>
        <taxon>Mycobacteriaceae</taxon>
        <taxon>Mycobacterium</taxon>
    </lineage>
</organism>
<dbReference type="SUPFAM" id="SSF109604">
    <property type="entry name" value="HD-domain/PDEase-like"/>
    <property type="match status" value="1"/>
</dbReference>
<reference evidence="10 11" key="1">
    <citation type="submission" date="2018-09" db="EMBL/GenBank/DDBJ databases">
        <authorList>
            <person name="Tagini F."/>
        </authorList>
    </citation>
    <scope>NUCLEOTIDE SEQUENCE [LARGE SCALE GENOMIC DNA]</scope>
    <source>
        <strain evidence="10 11">MK13</strain>
    </source>
</reference>
<protein>
    <submittedName>
        <fullName evidence="10">CRISPR-associated nuclease/helicase Cas3</fullName>
        <ecNumber evidence="10">3.1.-.-</ecNumber>
    </submittedName>
</protein>
<keyword evidence="8" id="KW-0051">Antiviral defense</keyword>
<evidence type="ECO:0000313" key="10">
    <source>
        <dbReference type="EMBL" id="VBA46840.1"/>
    </source>
</evidence>